<evidence type="ECO:0000313" key="2">
    <source>
        <dbReference type="EMBL" id="MCM3715863.1"/>
    </source>
</evidence>
<sequence length="535" mass="61432">MSNIERKLMNAQVAEYKHQEVIDYQGNPLIEALPPILSPEAAYDAMSVDLDYEKEEQLLPSYYRYHSISRITRFFQPVMQHIDLEQRFSRLLRQGYVSRNPNSPEFKNQLSSAHHILEGQTLTNHMWSTASSFTLMGFSGIGKTTAIGRVLDQYPKLIIHKYPLNITQVVWLKLNCPHDGSLKSLCMDFLLKLDELLGTNYYERFGTRRNSISSMVTRMGQIARIHCVGALIIDEIQHLLTTRDNNSEKMMNFFVTLVNEIGVPVMMIGTMRAKSVLQKDFRQARRGSGQGDMVWQQMKKDDDWDLLIESMWKYQWVQKETSLTKELNQVLYEESQGIIDIAVKLFALSQGRAIETGVEKLTPALIKKVAKDDLKLVQPMLKALKNGQISELERYEDIMPMDIETHLQHHQSKINLKATIQKKKEEQEQKRQNITVSKLQKLITTLISLDVTASVAEKAATKAINELGDAAHTELMKKALTIIEEQRLPKKRKSEWSQFSVLNDIVVKGQKDKKSAYDSLNIAGYIKHPFNDFAI</sequence>
<feature type="domain" description="ORC1/DEAH AAA+ ATPase" evidence="1">
    <location>
        <begin position="129"/>
        <end position="275"/>
    </location>
</feature>
<dbReference type="EMBL" id="JAMBOL010000023">
    <property type="protein sequence ID" value="MCM3715863.1"/>
    <property type="molecule type" value="Genomic_DNA"/>
</dbReference>
<dbReference type="GO" id="GO:0016887">
    <property type="term" value="F:ATP hydrolysis activity"/>
    <property type="evidence" value="ECO:0007669"/>
    <property type="project" value="InterPro"/>
</dbReference>
<dbReference type="Gene3D" id="3.40.50.300">
    <property type="entry name" value="P-loop containing nucleotide triphosphate hydrolases"/>
    <property type="match status" value="1"/>
</dbReference>
<dbReference type="Proteomes" id="UP001139179">
    <property type="component" value="Unassembled WGS sequence"/>
</dbReference>
<dbReference type="SUPFAM" id="SSF52540">
    <property type="entry name" value="P-loop containing nucleoside triphosphate hydrolases"/>
    <property type="match status" value="1"/>
</dbReference>
<dbReference type="AlphaFoldDB" id="A0A9X2DSX5"/>
<evidence type="ECO:0000313" key="3">
    <source>
        <dbReference type="Proteomes" id="UP001139179"/>
    </source>
</evidence>
<dbReference type="InterPro" id="IPR049945">
    <property type="entry name" value="AAA_22"/>
</dbReference>
<reference evidence="2" key="1">
    <citation type="submission" date="2022-05" db="EMBL/GenBank/DDBJ databases">
        <title>Comparative Genomics of Spacecraft Associated Microbes.</title>
        <authorList>
            <person name="Tran M.T."/>
            <person name="Wright A."/>
            <person name="Seuylemezian A."/>
            <person name="Eisen J."/>
            <person name="Coil D."/>
        </authorList>
    </citation>
    <scope>NUCLEOTIDE SEQUENCE</scope>
    <source>
        <strain evidence="2">214.1.1</strain>
    </source>
</reference>
<dbReference type="InterPro" id="IPR027417">
    <property type="entry name" value="P-loop_NTPase"/>
</dbReference>
<organism evidence="2 3">
    <name type="scientific">Halalkalibacter oceani</name>
    <dbReference type="NCBI Taxonomy" id="1653776"/>
    <lineage>
        <taxon>Bacteria</taxon>
        <taxon>Bacillati</taxon>
        <taxon>Bacillota</taxon>
        <taxon>Bacilli</taxon>
        <taxon>Bacillales</taxon>
        <taxon>Bacillaceae</taxon>
        <taxon>Halalkalibacter</taxon>
    </lineage>
</organism>
<keyword evidence="2" id="KW-0547">Nucleotide-binding</keyword>
<keyword evidence="3" id="KW-1185">Reference proteome</keyword>
<evidence type="ECO:0000259" key="1">
    <source>
        <dbReference type="Pfam" id="PF13401"/>
    </source>
</evidence>
<name>A0A9X2DSX5_9BACI</name>
<dbReference type="GO" id="GO:0005524">
    <property type="term" value="F:ATP binding"/>
    <property type="evidence" value="ECO:0007669"/>
    <property type="project" value="UniProtKB-KW"/>
</dbReference>
<gene>
    <name evidence="2" type="ORF">M3202_17540</name>
</gene>
<keyword evidence="2" id="KW-0067">ATP-binding</keyword>
<comment type="caution">
    <text evidence="2">The sequence shown here is derived from an EMBL/GenBank/DDBJ whole genome shotgun (WGS) entry which is preliminary data.</text>
</comment>
<dbReference type="RefSeq" id="WP_251224562.1">
    <property type="nucleotide sequence ID" value="NZ_JAMBOL010000023.1"/>
</dbReference>
<dbReference type="Pfam" id="PF13401">
    <property type="entry name" value="AAA_22"/>
    <property type="match status" value="1"/>
</dbReference>
<protein>
    <submittedName>
        <fullName evidence="2">ATP-binding protein</fullName>
    </submittedName>
</protein>
<proteinExistence type="predicted"/>
<accession>A0A9X2DSX5</accession>